<evidence type="ECO:0000256" key="8">
    <source>
        <dbReference type="PIRSR" id="PIRSR006336-1"/>
    </source>
</evidence>
<dbReference type="Gramene" id="ERN16475">
    <property type="protein sequence ID" value="ERN16475"/>
    <property type="gene ID" value="AMTR_s00052p00218230"/>
</dbReference>
<feature type="domain" description="Beta-galactosidase 1-like first all-beta" evidence="12">
    <location>
        <begin position="440"/>
        <end position="560"/>
    </location>
</feature>
<dbReference type="STRING" id="13333.U5D2K1"/>
<proteinExistence type="inferred from homology"/>
<dbReference type="InterPro" id="IPR048912">
    <property type="entry name" value="BetaGal1-like_ABD1"/>
</dbReference>
<dbReference type="Pfam" id="PF01301">
    <property type="entry name" value="Glyco_hydro_35"/>
    <property type="match status" value="1"/>
</dbReference>
<evidence type="ECO:0000259" key="11">
    <source>
        <dbReference type="Pfam" id="PF01301"/>
    </source>
</evidence>
<evidence type="ECO:0000256" key="4">
    <source>
        <dbReference type="ARBA" id="ARBA00022729"/>
    </source>
</evidence>
<dbReference type="PANTHER" id="PTHR23421">
    <property type="entry name" value="BETA-GALACTOSIDASE RELATED"/>
    <property type="match status" value="1"/>
</dbReference>
<keyword evidence="15" id="KW-1185">Reference proteome</keyword>
<dbReference type="eggNOG" id="KOG0496">
    <property type="taxonomic scope" value="Eukaryota"/>
</dbReference>
<evidence type="ECO:0000259" key="12">
    <source>
        <dbReference type="Pfam" id="PF21317"/>
    </source>
</evidence>
<dbReference type="Pfam" id="PF21467">
    <property type="entry name" value="BetaGal_gal-bd"/>
    <property type="match status" value="1"/>
</dbReference>
<dbReference type="Pfam" id="PF21317">
    <property type="entry name" value="BetaGal_ABD_1"/>
    <property type="match status" value="1"/>
</dbReference>
<dbReference type="InterPro" id="IPR026283">
    <property type="entry name" value="B-gal_1-like"/>
</dbReference>
<comment type="catalytic activity">
    <reaction evidence="1 9">
        <text>Hydrolysis of terminal non-reducing beta-D-galactose residues in beta-D-galactosides.</text>
        <dbReference type="EC" id="3.2.1.23"/>
    </reaction>
</comment>
<dbReference type="InterPro" id="IPR017853">
    <property type="entry name" value="GH"/>
</dbReference>
<gene>
    <name evidence="14" type="ORF">AMTR_s00052p00218230</name>
</gene>
<dbReference type="FunFam" id="3.20.20.80:FF:000115">
    <property type="entry name" value="Beta-galactosidase"/>
    <property type="match status" value="1"/>
</dbReference>
<dbReference type="InterPro" id="IPR048913">
    <property type="entry name" value="BetaGal_gal-bd"/>
</dbReference>
<evidence type="ECO:0000256" key="2">
    <source>
        <dbReference type="ARBA" id="ARBA00009809"/>
    </source>
</evidence>
<evidence type="ECO:0000256" key="10">
    <source>
        <dbReference type="RuleBase" id="RU003679"/>
    </source>
</evidence>
<keyword evidence="4" id="KW-0732">Signal</keyword>
<dbReference type="SUPFAM" id="SSF49785">
    <property type="entry name" value="Galactose-binding domain-like"/>
    <property type="match status" value="1"/>
</dbReference>
<organism evidence="14 15">
    <name type="scientific">Amborella trichopoda</name>
    <dbReference type="NCBI Taxonomy" id="13333"/>
    <lineage>
        <taxon>Eukaryota</taxon>
        <taxon>Viridiplantae</taxon>
        <taxon>Streptophyta</taxon>
        <taxon>Embryophyta</taxon>
        <taxon>Tracheophyta</taxon>
        <taxon>Spermatophyta</taxon>
        <taxon>Magnoliopsida</taxon>
        <taxon>Amborellales</taxon>
        <taxon>Amborellaceae</taxon>
        <taxon>Amborella</taxon>
    </lineage>
</organism>
<dbReference type="EMBL" id="KI392446">
    <property type="protein sequence ID" value="ERN16475.1"/>
    <property type="molecule type" value="Genomic_DNA"/>
</dbReference>
<keyword evidence="6" id="KW-0325">Glycoprotein</keyword>
<dbReference type="PROSITE" id="PS01182">
    <property type="entry name" value="GLYCOSYL_HYDROL_F35"/>
    <property type="match status" value="1"/>
</dbReference>
<dbReference type="InterPro" id="IPR008979">
    <property type="entry name" value="Galactose-bd-like_sf"/>
</dbReference>
<evidence type="ECO:0000256" key="6">
    <source>
        <dbReference type="ARBA" id="ARBA00023180"/>
    </source>
</evidence>
<dbReference type="AlphaFoldDB" id="U5D2K1"/>
<name>U5D2K1_AMBTC</name>
<dbReference type="PIRSF" id="PIRSF006336">
    <property type="entry name" value="B-gal"/>
    <property type="match status" value="1"/>
</dbReference>
<dbReference type="InterPro" id="IPR031330">
    <property type="entry name" value="Gly_Hdrlase_35_cat"/>
</dbReference>
<evidence type="ECO:0000256" key="7">
    <source>
        <dbReference type="ARBA" id="ARBA00023295"/>
    </source>
</evidence>
<dbReference type="HOGENOM" id="CLU_007853_7_2_1"/>
<keyword evidence="5 9" id="KW-0378">Hydrolase</keyword>
<evidence type="ECO:0000256" key="1">
    <source>
        <dbReference type="ARBA" id="ARBA00001412"/>
    </source>
</evidence>
<dbReference type="InterPro" id="IPR019801">
    <property type="entry name" value="Glyco_hydro_35_CS"/>
</dbReference>
<protein>
    <recommendedName>
        <fullName evidence="3 9">Beta-galactosidase</fullName>
        <ecNumber evidence="3 9">3.2.1.23</ecNumber>
    </recommendedName>
</protein>
<evidence type="ECO:0000256" key="9">
    <source>
        <dbReference type="RuleBase" id="RU000675"/>
    </source>
</evidence>
<comment type="similarity">
    <text evidence="2 10">Belongs to the glycosyl hydrolase 35 family.</text>
</comment>
<keyword evidence="7 9" id="KW-0326">Glycosidase</keyword>
<feature type="active site" description="Nucleophile" evidence="8">
    <location>
        <position position="298"/>
    </location>
</feature>
<dbReference type="Gene3D" id="3.20.20.80">
    <property type="entry name" value="Glycosidases"/>
    <property type="match status" value="1"/>
</dbReference>
<dbReference type="Gene3D" id="2.60.120.260">
    <property type="entry name" value="Galactose-binding domain-like"/>
    <property type="match status" value="2"/>
</dbReference>
<dbReference type="GO" id="GO:0004565">
    <property type="term" value="F:beta-galactosidase activity"/>
    <property type="evidence" value="ECO:0000318"/>
    <property type="project" value="GO_Central"/>
</dbReference>
<dbReference type="EC" id="3.2.1.23" evidence="3 9"/>
<dbReference type="SUPFAM" id="SSF51445">
    <property type="entry name" value="(Trans)glycosidases"/>
    <property type="match status" value="1"/>
</dbReference>
<feature type="domain" description="Beta-galactosidase galactose-binding" evidence="13">
    <location>
        <begin position="603"/>
        <end position="663"/>
    </location>
</feature>
<dbReference type="OMA" id="FWNIHEQ"/>
<dbReference type="Proteomes" id="UP000017836">
    <property type="component" value="Unassembled WGS sequence"/>
</dbReference>
<dbReference type="InterPro" id="IPR001944">
    <property type="entry name" value="Glycoside_Hdrlase_35"/>
</dbReference>
<evidence type="ECO:0000259" key="13">
    <source>
        <dbReference type="Pfam" id="PF21467"/>
    </source>
</evidence>
<evidence type="ECO:0000256" key="3">
    <source>
        <dbReference type="ARBA" id="ARBA00012756"/>
    </source>
</evidence>
<dbReference type="GO" id="GO:0019388">
    <property type="term" value="P:galactose catabolic process"/>
    <property type="evidence" value="ECO:0000318"/>
    <property type="project" value="GO_Central"/>
</dbReference>
<evidence type="ECO:0000313" key="14">
    <source>
        <dbReference type="EMBL" id="ERN16475.1"/>
    </source>
</evidence>
<evidence type="ECO:0000256" key="5">
    <source>
        <dbReference type="ARBA" id="ARBA00022801"/>
    </source>
</evidence>
<dbReference type="PRINTS" id="PR00742">
    <property type="entry name" value="GLHYDRLASE35"/>
</dbReference>
<feature type="domain" description="Glycoside hydrolase 35 catalytic" evidence="11">
    <location>
        <begin position="66"/>
        <end position="392"/>
    </location>
</feature>
<dbReference type="FunFam" id="2.60.120.260:FF:000021">
    <property type="entry name" value="Beta-galactosidase"/>
    <property type="match status" value="1"/>
</dbReference>
<sequence>MRKESALAKIFMMLRMRSFLRLFILGAVIMWAFMPALFPIPTLSASPHQQSLEVSRKGFWISNDMFWKDNVPYRIIGGDVHYFRVLPEQYWEDRLLRAKALGLNTIQTYVPWNLHEPQPGKWVFEGVADLESYLKLANEMGFIVMLRVGPYICAEWDFGGFPAWLLSVEPPLRLRSSDLAYLLLVERWWNYLLPKLVPLLYNNGGPIIMVQVENEYGSFGDDKKYLHHLVALARVHLGEDVILYTTDGGSRDTLDKGTVLRKDVFAAVDFSTGENPIPIFELQKKYNAPGRSPALSTEFYTGWLTHWDERIAKTDASSTAVALDTILSQNASVVLYMAHGGTNFGFFNGANTGQSAFDYKPDLTSYDYDAPIKEFGDVENPKFKALRAVIQKHSTGQLPPIPLNKGSRAYGQVKVKKIGSLFELLDFITEPTKVVKTHQPMPMEKLGQFYGFMLYVSEYPSKEFGRVLSIKQVKDRAQVFVACKSTKILHSPIYVGKIERWSSVDLHLPSLICPDNISILILVENMGRVNYGPFIYDRKGILSDVMLDGSPLYGWRIFPISFDGISNISNVNLIKQAPISRTLKKIIQNDSMSHLKLSKGPGVFEGHLSIDSSDEVKDTFISLKGWNKGVLFVNNFNIGRFWVSVGPQCTLYLPAPLLHYGENVVELYESYAYVHVQANTTYHDWLDNKHASGNP</sequence>
<reference evidence="15" key="1">
    <citation type="journal article" date="2013" name="Science">
        <title>The Amborella genome and the evolution of flowering plants.</title>
        <authorList>
            <consortium name="Amborella Genome Project"/>
        </authorList>
    </citation>
    <scope>NUCLEOTIDE SEQUENCE [LARGE SCALE GENOMIC DNA]</scope>
</reference>
<evidence type="ECO:0000313" key="15">
    <source>
        <dbReference type="Proteomes" id="UP000017836"/>
    </source>
</evidence>
<accession>U5D2K1</accession>
<feature type="active site" description="Proton donor" evidence="8">
    <location>
        <position position="215"/>
    </location>
</feature>
<dbReference type="GO" id="GO:0005773">
    <property type="term" value="C:vacuole"/>
    <property type="evidence" value="ECO:0000318"/>
    <property type="project" value="GO_Central"/>
</dbReference>